<dbReference type="AlphaFoldDB" id="A0A1D1XZF1"/>
<keyword evidence="6 7" id="KW-0539">Nucleus</keyword>
<dbReference type="PANTHER" id="PTHR31421">
    <property type="entry name" value="PROTEIN BASIC PENTACYSTEINE3"/>
    <property type="match status" value="1"/>
</dbReference>
<proteinExistence type="inferred from homology"/>
<dbReference type="GO" id="GO:0003700">
    <property type="term" value="F:DNA-binding transcription factor activity"/>
    <property type="evidence" value="ECO:0007669"/>
    <property type="project" value="UniProtKB-UniRule"/>
</dbReference>
<evidence type="ECO:0000256" key="6">
    <source>
        <dbReference type="ARBA" id="ARBA00023242"/>
    </source>
</evidence>
<accession>A0A1D1XZF1</accession>
<dbReference type="EMBL" id="GDJX01020185">
    <property type="protein sequence ID" value="JAT47751.1"/>
    <property type="molecule type" value="Transcribed_RNA"/>
</dbReference>
<evidence type="ECO:0000256" key="8">
    <source>
        <dbReference type="SAM" id="MobiDB-lite"/>
    </source>
</evidence>
<evidence type="ECO:0000256" key="1">
    <source>
        <dbReference type="ARBA" id="ARBA00004123"/>
    </source>
</evidence>
<comment type="similarity">
    <text evidence="2 7">Belongs to the BBR/BPC family.</text>
</comment>
<evidence type="ECO:0000313" key="9">
    <source>
        <dbReference type="EMBL" id="JAT47751.1"/>
    </source>
</evidence>
<dbReference type="Pfam" id="PF06217">
    <property type="entry name" value="GAGA_bind"/>
    <property type="match status" value="1"/>
</dbReference>
<protein>
    <recommendedName>
        <fullName evidence="7">GAGA-binding transcriptional activator</fullName>
    </recommendedName>
</protein>
<evidence type="ECO:0000256" key="4">
    <source>
        <dbReference type="ARBA" id="ARBA00023125"/>
    </source>
</evidence>
<evidence type="ECO:0000256" key="7">
    <source>
        <dbReference type="RuleBase" id="RU367160"/>
    </source>
</evidence>
<dbReference type="PANTHER" id="PTHR31421:SF2">
    <property type="entry name" value="PROTEIN BASIC PENTACYSTEINE6"/>
    <property type="match status" value="1"/>
</dbReference>
<dbReference type="GO" id="GO:0005634">
    <property type="term" value="C:nucleus"/>
    <property type="evidence" value="ECO:0007669"/>
    <property type="project" value="UniProtKB-SubCell"/>
</dbReference>
<sequence length="299" mass="32464">MSTMAEQDNAVQECSVTLSEKATLSELGMANFQADAAVAERINSFLKGNSSIAAPTHAQENGISGDSGSACAVDCVAPLGSEHIHYVHPSESQPSDASYNRTEDMQVIAAVPVYVYMDSAVKTTQKRSRKEAKGQSVPSKQGSKLTRKSRRNGEDFSKQVAKALSEWTGQAVAEGGEDLNKQTSVKFEWKSRDVVLNQVTFDEATMPAPVCSCTGMPQRCYKWGNGGWQSACCTPTLSMYPLPFLPIKRHGRVSGRKMSGNAFTKLISRMAAEGHDLSTPLDLKNHWAKHGTNGWITIK</sequence>
<evidence type="ECO:0000256" key="2">
    <source>
        <dbReference type="ARBA" id="ARBA00007911"/>
    </source>
</evidence>
<organism evidence="9">
    <name type="scientific">Anthurium amnicola</name>
    <dbReference type="NCBI Taxonomy" id="1678845"/>
    <lineage>
        <taxon>Eukaryota</taxon>
        <taxon>Viridiplantae</taxon>
        <taxon>Streptophyta</taxon>
        <taxon>Embryophyta</taxon>
        <taxon>Tracheophyta</taxon>
        <taxon>Spermatophyta</taxon>
        <taxon>Magnoliopsida</taxon>
        <taxon>Liliopsida</taxon>
        <taxon>Araceae</taxon>
        <taxon>Pothoideae</taxon>
        <taxon>Potheae</taxon>
        <taxon>Anthurium</taxon>
    </lineage>
</organism>
<feature type="region of interest" description="Disordered" evidence="8">
    <location>
        <begin position="125"/>
        <end position="155"/>
    </location>
</feature>
<keyword evidence="3 7" id="KW-0805">Transcription regulation</keyword>
<evidence type="ECO:0000256" key="5">
    <source>
        <dbReference type="ARBA" id="ARBA00023163"/>
    </source>
</evidence>
<keyword evidence="4 7" id="KW-0238">DNA-binding</keyword>
<dbReference type="InterPro" id="IPR010409">
    <property type="entry name" value="GAGA-bd_tscrpt_act"/>
</dbReference>
<comment type="subcellular location">
    <subcellularLocation>
        <location evidence="1 7">Nucleus</location>
    </subcellularLocation>
</comment>
<dbReference type="GO" id="GO:0043565">
    <property type="term" value="F:sequence-specific DNA binding"/>
    <property type="evidence" value="ECO:0007669"/>
    <property type="project" value="TreeGrafter"/>
</dbReference>
<dbReference type="GO" id="GO:0009723">
    <property type="term" value="P:response to ethylene"/>
    <property type="evidence" value="ECO:0007669"/>
    <property type="project" value="TreeGrafter"/>
</dbReference>
<dbReference type="SMART" id="SM01226">
    <property type="entry name" value="GAGA_bind"/>
    <property type="match status" value="1"/>
</dbReference>
<name>A0A1D1XZF1_9ARAE</name>
<gene>
    <name evidence="9" type="primary">Os06g0130600_1</name>
    <name evidence="9" type="ORF">g.97888</name>
</gene>
<reference evidence="9" key="1">
    <citation type="submission" date="2015-07" db="EMBL/GenBank/DDBJ databases">
        <title>Transcriptome Assembly of Anthurium amnicola.</title>
        <authorList>
            <person name="Suzuki J."/>
        </authorList>
    </citation>
    <scope>NUCLEOTIDE SEQUENCE</scope>
</reference>
<keyword evidence="5 7" id="KW-0804">Transcription</keyword>
<evidence type="ECO:0000256" key="3">
    <source>
        <dbReference type="ARBA" id="ARBA00023015"/>
    </source>
</evidence>
<comment type="function">
    <text evidence="7">Transcriptional regulator that specifically binds to GA-rich elements (GAGA-repeats) present in regulatory sequences of genes involved in developmental processes.</text>
</comment>